<feature type="domain" description="Cobalamin adenosyltransferase-like" evidence="4">
    <location>
        <begin position="4"/>
        <end position="162"/>
    </location>
</feature>
<evidence type="ECO:0000259" key="4">
    <source>
        <dbReference type="Pfam" id="PF01923"/>
    </source>
</evidence>
<dbReference type="InterPro" id="IPR036451">
    <property type="entry name" value="CblAdoTrfase-like_sf"/>
</dbReference>
<dbReference type="Gene3D" id="1.20.1200.10">
    <property type="entry name" value="Cobalamin adenosyltransferase-like"/>
    <property type="match status" value="1"/>
</dbReference>
<reference evidence="5 6" key="1">
    <citation type="journal article" date="2010" name="Proc. Natl. Acad. Sci. U.S.A.">
        <title>Enigmatic, ultrasmall, uncultivated Archaea.</title>
        <authorList>
            <person name="Baker B.J."/>
            <person name="Comolli L.R."/>
            <person name="Dick G.J."/>
            <person name="Hauser L.J."/>
            <person name="Hyatt D."/>
            <person name="Dill B.D."/>
            <person name="Land M.L."/>
            <person name="Verberkmoes N.C."/>
            <person name="Hettich R.L."/>
            <person name="Banfield J.F."/>
        </authorList>
    </citation>
    <scope>NUCLEOTIDE SEQUENCE [LARGE SCALE GENOMIC DNA]</scope>
</reference>
<organism evidence="5 6">
    <name type="scientific">Candidatus Parvarchaeum acidophilus ARMAN-5</name>
    <dbReference type="NCBI Taxonomy" id="662762"/>
    <lineage>
        <taxon>Archaea</taxon>
        <taxon>Candidatus Parvarchaeota</taxon>
        <taxon>Candidatus Parvarchaeum</taxon>
    </lineage>
</organism>
<keyword evidence="3" id="KW-0067">ATP-binding</keyword>
<name>D6GVR2_PARA5</name>
<evidence type="ECO:0000256" key="1">
    <source>
        <dbReference type="ARBA" id="ARBA00022679"/>
    </source>
</evidence>
<dbReference type="EMBL" id="GG745555">
    <property type="protein sequence ID" value="EFD92722.1"/>
    <property type="molecule type" value="Genomic_DNA"/>
</dbReference>
<dbReference type="Proteomes" id="UP000009376">
    <property type="component" value="Unassembled WGS sequence"/>
</dbReference>
<dbReference type="SUPFAM" id="SSF89028">
    <property type="entry name" value="Cobalamin adenosyltransferase-like"/>
    <property type="match status" value="1"/>
</dbReference>
<keyword evidence="1 5" id="KW-0808">Transferase</keyword>
<dbReference type="Pfam" id="PF01923">
    <property type="entry name" value="Cob_adeno_trans"/>
    <property type="match status" value="1"/>
</dbReference>
<dbReference type="NCBIfam" id="TIGR00636">
    <property type="entry name" value="PduO_Nterm"/>
    <property type="match status" value="1"/>
</dbReference>
<gene>
    <name evidence="5" type="ORF">BJBARM5_0575</name>
</gene>
<evidence type="ECO:0000256" key="3">
    <source>
        <dbReference type="ARBA" id="ARBA00022840"/>
    </source>
</evidence>
<accession>D6GVR2</accession>
<dbReference type="PANTHER" id="PTHR12213:SF0">
    <property type="entry name" value="CORRINOID ADENOSYLTRANSFERASE MMAB"/>
    <property type="match status" value="1"/>
</dbReference>
<evidence type="ECO:0000313" key="5">
    <source>
        <dbReference type="EMBL" id="EFD92722.1"/>
    </source>
</evidence>
<dbReference type="AlphaFoldDB" id="D6GVR2"/>
<dbReference type="InterPro" id="IPR016030">
    <property type="entry name" value="CblAdoTrfase-like"/>
</dbReference>
<dbReference type="InterPro" id="IPR029499">
    <property type="entry name" value="PduO-typ"/>
</dbReference>
<protein>
    <submittedName>
        <fullName evidence="5">ATP--cobalamin adenosyltransferase</fullName>
    </submittedName>
</protein>
<evidence type="ECO:0000313" key="6">
    <source>
        <dbReference type="Proteomes" id="UP000009376"/>
    </source>
</evidence>
<proteinExistence type="predicted"/>
<dbReference type="GO" id="GO:0008817">
    <property type="term" value="F:corrinoid adenosyltransferase activity"/>
    <property type="evidence" value="ECO:0007669"/>
    <property type="project" value="TreeGrafter"/>
</dbReference>
<evidence type="ECO:0000256" key="2">
    <source>
        <dbReference type="ARBA" id="ARBA00022741"/>
    </source>
</evidence>
<dbReference type="PANTHER" id="PTHR12213">
    <property type="entry name" value="CORRINOID ADENOSYLTRANSFERASE"/>
    <property type="match status" value="1"/>
</dbReference>
<dbReference type="GO" id="GO:0005524">
    <property type="term" value="F:ATP binding"/>
    <property type="evidence" value="ECO:0007669"/>
    <property type="project" value="UniProtKB-KW"/>
</dbReference>
<keyword evidence="2" id="KW-0547">Nucleotide-binding</keyword>
<sequence>MMYYTGKGDKGSTDIRKGRVKKDSEIIELIGSLDELNAFIGYSISKIKYKDIREMLKSTELRLYYISAIVSGYDNLVKNKKIIINEEDITEIEKDIGILSKEIKPLIKFLYPNGSEASCIVNICRAITRRTERRMVRCRIKNENALKYMNRLSSLLFVIFRVLNKRENIKEDTFN</sequence>